<proteinExistence type="predicted"/>
<reference evidence="1" key="1">
    <citation type="submission" date="2014-02" db="EMBL/GenBank/DDBJ databases">
        <title>Expanding our view of genomic diversity in Candidatus Accumulibacter clades.</title>
        <authorList>
            <person name="Skennerton C.T."/>
            <person name="Barr J.J."/>
            <person name="Slater F.R."/>
            <person name="Bond P.L."/>
            <person name="Tyson G.W."/>
        </authorList>
    </citation>
    <scope>NUCLEOTIDE SEQUENCE [LARGE SCALE GENOMIC DNA]</scope>
</reference>
<organism evidence="1 2">
    <name type="scientific">Candidatus Accumulibacter adjunctus</name>
    <dbReference type="NCBI Taxonomy" id="1454001"/>
    <lineage>
        <taxon>Bacteria</taxon>
        <taxon>Pseudomonadati</taxon>
        <taxon>Pseudomonadota</taxon>
        <taxon>Betaproteobacteria</taxon>
        <taxon>Candidatus Accumulibacter</taxon>
    </lineage>
</organism>
<accession>A0A011NH51</accession>
<dbReference type="AlphaFoldDB" id="A0A011NH51"/>
<evidence type="ECO:0000313" key="2">
    <source>
        <dbReference type="Proteomes" id="UP000020218"/>
    </source>
</evidence>
<sequence length="62" mass="6899">MLRLAKEVEGFKSLAGYLHAAEQVTSMAKQNDCVTLHYTIYYSSGCTIGMGFDISLFRFAGR</sequence>
<dbReference type="EMBL" id="JFAX01000054">
    <property type="protein sequence ID" value="EXI63695.1"/>
    <property type="molecule type" value="Genomic_DNA"/>
</dbReference>
<gene>
    <name evidence="1" type="ORF">AW08_03922</name>
</gene>
<comment type="caution">
    <text evidence="1">The sequence shown here is derived from an EMBL/GenBank/DDBJ whole genome shotgun (WGS) entry which is preliminary data.</text>
</comment>
<dbReference type="Proteomes" id="UP000020218">
    <property type="component" value="Unassembled WGS sequence"/>
</dbReference>
<name>A0A011NH51_9PROT</name>
<protein>
    <submittedName>
        <fullName evidence="1">Uncharacterized protein</fullName>
    </submittedName>
</protein>
<keyword evidence="2" id="KW-1185">Reference proteome</keyword>
<dbReference type="PATRIC" id="fig|1454001.3.peg.3961"/>
<evidence type="ECO:0000313" key="1">
    <source>
        <dbReference type="EMBL" id="EXI63695.1"/>
    </source>
</evidence>